<accession>U4L493</accession>
<feature type="compositionally biased region" description="Polar residues" evidence="1">
    <location>
        <begin position="251"/>
        <end position="261"/>
    </location>
</feature>
<evidence type="ECO:0000313" key="3">
    <source>
        <dbReference type="Proteomes" id="UP000018144"/>
    </source>
</evidence>
<feature type="region of interest" description="Disordered" evidence="1">
    <location>
        <begin position="64"/>
        <end position="83"/>
    </location>
</feature>
<feature type="region of interest" description="Disordered" evidence="1">
    <location>
        <begin position="1"/>
        <end position="39"/>
    </location>
</feature>
<dbReference type="EMBL" id="HF935218">
    <property type="protein sequence ID" value="CCX04875.1"/>
    <property type="molecule type" value="Genomic_DNA"/>
</dbReference>
<feature type="region of interest" description="Disordered" evidence="1">
    <location>
        <begin position="164"/>
        <end position="272"/>
    </location>
</feature>
<reference evidence="2 3" key="1">
    <citation type="journal article" date="2013" name="PLoS Genet.">
        <title>The genome and development-dependent transcriptomes of Pyronema confluens: a window into fungal evolution.</title>
        <authorList>
            <person name="Traeger S."/>
            <person name="Altegoer F."/>
            <person name="Freitag M."/>
            <person name="Gabaldon T."/>
            <person name="Kempken F."/>
            <person name="Kumar A."/>
            <person name="Marcet-Houben M."/>
            <person name="Poggeler S."/>
            <person name="Stajich J.E."/>
            <person name="Nowrousian M."/>
        </authorList>
    </citation>
    <scope>NUCLEOTIDE SEQUENCE [LARGE SCALE GENOMIC DNA]</scope>
    <source>
        <strain evidence="3">CBS 100304</strain>
        <tissue evidence="2">Vegetative mycelium</tissue>
    </source>
</reference>
<organism evidence="2 3">
    <name type="scientific">Pyronema omphalodes (strain CBS 100304)</name>
    <name type="common">Pyronema confluens</name>
    <dbReference type="NCBI Taxonomy" id="1076935"/>
    <lineage>
        <taxon>Eukaryota</taxon>
        <taxon>Fungi</taxon>
        <taxon>Dikarya</taxon>
        <taxon>Ascomycota</taxon>
        <taxon>Pezizomycotina</taxon>
        <taxon>Pezizomycetes</taxon>
        <taxon>Pezizales</taxon>
        <taxon>Pyronemataceae</taxon>
        <taxon>Pyronema</taxon>
    </lineage>
</organism>
<feature type="compositionally biased region" description="Low complexity" evidence="1">
    <location>
        <begin position="164"/>
        <end position="181"/>
    </location>
</feature>
<sequence>MPSKPKAPPITNEASESRPAKVPGNQTGRRISRLRDERSRNDAIARILQSADRATSRCNFGARSALSSTNTSISSSSETPRGPVVLPSRTHTNMSVFNRVTHSDPSICTSTTSSSSSIITSLTPSLPANFTVITPLNTSITASQTPSTPAIFVSTTPLNFTNLTTTIPSNPSSITSTNPPNVSMSGGTEARRNPPRTAGPQPPPSTVEDDPELHSDSPSISIEPLPTSPAPAPPTGSPQPPDSPTHPAVQDTPSGGDQIDQTPWEASREVRPRSRWYQRTTNQLRYSKYFGLTTVPNLLTCDHQIKRQGRNKRSQCTVCRFQDRRDGVKVMLSDGRRKRCITTNLFCDICDIWFCRACVDKIVEVNTSVTVDMEAGKLRAGRKRLVRDE</sequence>
<proteinExistence type="predicted"/>
<dbReference type="Proteomes" id="UP000018144">
    <property type="component" value="Unassembled WGS sequence"/>
</dbReference>
<evidence type="ECO:0000256" key="1">
    <source>
        <dbReference type="SAM" id="MobiDB-lite"/>
    </source>
</evidence>
<evidence type="ECO:0000313" key="2">
    <source>
        <dbReference type="EMBL" id="CCX04875.1"/>
    </source>
</evidence>
<dbReference type="AlphaFoldDB" id="U4L493"/>
<keyword evidence="3" id="KW-1185">Reference proteome</keyword>
<feature type="compositionally biased region" description="Pro residues" evidence="1">
    <location>
        <begin position="226"/>
        <end position="244"/>
    </location>
</feature>
<protein>
    <submittedName>
        <fullName evidence="2">Uncharacterized protein</fullName>
    </submittedName>
</protein>
<name>U4L493_PYROM</name>
<feature type="compositionally biased region" description="Low complexity" evidence="1">
    <location>
        <begin position="64"/>
        <end position="79"/>
    </location>
</feature>
<gene>
    <name evidence="2" type="ORF">PCON_03857</name>
</gene>